<evidence type="ECO:0000256" key="2">
    <source>
        <dbReference type="ARBA" id="ARBA00022833"/>
    </source>
</evidence>
<keyword evidence="4" id="KW-0238">DNA-binding</keyword>
<dbReference type="GeneID" id="9678054"/>
<dbReference type="GO" id="GO:0003677">
    <property type="term" value="F:DNA binding"/>
    <property type="evidence" value="ECO:0007669"/>
    <property type="project" value="UniProtKB-KW"/>
</dbReference>
<evidence type="ECO:0000256" key="6">
    <source>
        <dbReference type="ARBA" id="ARBA00023242"/>
    </source>
</evidence>
<feature type="chain" id="PRO_5002987254" description="Xylanolytic transcriptional activator regulatory domain-containing protein" evidence="7">
    <location>
        <begin position="19"/>
        <end position="349"/>
    </location>
</feature>
<evidence type="ECO:0000256" key="3">
    <source>
        <dbReference type="ARBA" id="ARBA00023015"/>
    </source>
</evidence>
<dbReference type="AlphaFoldDB" id="C7ZN94"/>
<dbReference type="RefSeq" id="XP_003040241.1">
    <property type="nucleotide sequence ID" value="XM_003040195.1"/>
</dbReference>
<keyword evidence="7" id="KW-0732">Signal</keyword>
<name>C7ZN94_FUSV7</name>
<sequence length="349" mass="39494">MVTCMALSLGYLFQEAGAMLSSEDKTCFALQYYLEHFTSLLGREVDHVCLSNIRAFLLRGYLATFQGKIESATIFTGIACGMAKRIGLHVRTSRLHLDDRLAMGTEGERARRALFHACLWMDRRLAILEGRATFITRIDISETSLLEDLKNDPGIPFMERELSLELVYSFSNPLSKDDAISKGHVTFMTWFNSLPQSMRQVSKGQDFHPSFLSFHLCFHSGLIQLHRPSLKAGGTAASTSHYYCRESAKSISSLLKKYRQHFDNRVMDFMVIHSAFTGALVHLVLLEHPHLASYHSSIRGFKIIIDTLRWIMPWSGYARKVHDNIKKIAFAWGISPVNSATFWAASMGD</sequence>
<dbReference type="HOGENOM" id="CLU_794740_0_0_1"/>
<accession>C7ZN94</accession>
<dbReference type="GO" id="GO:0008270">
    <property type="term" value="F:zinc ion binding"/>
    <property type="evidence" value="ECO:0007669"/>
    <property type="project" value="InterPro"/>
</dbReference>
<dbReference type="CDD" id="cd12148">
    <property type="entry name" value="fungal_TF_MHR"/>
    <property type="match status" value="1"/>
</dbReference>
<gene>
    <name evidence="9" type="ORF">NECHADRAFT_88022</name>
</gene>
<evidence type="ECO:0000256" key="5">
    <source>
        <dbReference type="ARBA" id="ARBA00023163"/>
    </source>
</evidence>
<protein>
    <recommendedName>
        <fullName evidence="8">Xylanolytic transcriptional activator regulatory domain-containing protein</fullName>
    </recommendedName>
</protein>
<dbReference type="KEGG" id="nhe:NECHADRAFT_88022"/>
<dbReference type="VEuPathDB" id="FungiDB:NECHADRAFT_88022"/>
<evidence type="ECO:0000256" key="7">
    <source>
        <dbReference type="SAM" id="SignalP"/>
    </source>
</evidence>
<dbReference type="PANTHER" id="PTHR31313:SF81">
    <property type="entry name" value="TY1 ENHANCER ACTIVATOR"/>
    <property type="match status" value="1"/>
</dbReference>
<dbReference type="PANTHER" id="PTHR31313">
    <property type="entry name" value="TY1 ENHANCER ACTIVATOR"/>
    <property type="match status" value="1"/>
</dbReference>
<evidence type="ECO:0000259" key="8">
    <source>
        <dbReference type="SMART" id="SM00906"/>
    </source>
</evidence>
<keyword evidence="2" id="KW-0862">Zinc</keyword>
<dbReference type="InParanoid" id="C7ZN94"/>
<dbReference type="InterPro" id="IPR007219">
    <property type="entry name" value="XnlR_reg_dom"/>
</dbReference>
<proteinExistence type="predicted"/>
<keyword evidence="6" id="KW-0539">Nucleus</keyword>
<dbReference type="EMBL" id="GG698964">
    <property type="protein sequence ID" value="EEU34528.1"/>
    <property type="molecule type" value="Genomic_DNA"/>
</dbReference>
<feature type="signal peptide" evidence="7">
    <location>
        <begin position="1"/>
        <end position="18"/>
    </location>
</feature>
<keyword evidence="3" id="KW-0805">Transcription regulation</keyword>
<reference evidence="9 10" key="1">
    <citation type="journal article" date="2009" name="PLoS Genet.">
        <title>The genome of Nectria haematococca: contribution of supernumerary chromosomes to gene expansion.</title>
        <authorList>
            <person name="Coleman J.J."/>
            <person name="Rounsley S.D."/>
            <person name="Rodriguez-Carres M."/>
            <person name="Kuo A."/>
            <person name="Wasmann C.C."/>
            <person name="Grimwood J."/>
            <person name="Schmutz J."/>
            <person name="Taga M."/>
            <person name="White G.J."/>
            <person name="Zhou S."/>
            <person name="Schwartz D.C."/>
            <person name="Freitag M."/>
            <person name="Ma L.J."/>
            <person name="Danchin E.G."/>
            <person name="Henrissat B."/>
            <person name="Coutinho P.M."/>
            <person name="Nelson D.R."/>
            <person name="Straney D."/>
            <person name="Napoli C.A."/>
            <person name="Barker B.M."/>
            <person name="Gribskov M."/>
            <person name="Rep M."/>
            <person name="Kroken S."/>
            <person name="Molnar I."/>
            <person name="Rensing C."/>
            <person name="Kennell J.C."/>
            <person name="Zamora J."/>
            <person name="Farman M.L."/>
            <person name="Selker E.U."/>
            <person name="Salamov A."/>
            <person name="Shapiro H."/>
            <person name="Pangilinan J."/>
            <person name="Lindquist E."/>
            <person name="Lamers C."/>
            <person name="Grigoriev I.V."/>
            <person name="Geiser D.M."/>
            <person name="Covert S.F."/>
            <person name="Temporini E."/>
            <person name="Vanetten H.D."/>
        </authorList>
    </citation>
    <scope>NUCLEOTIDE SEQUENCE [LARGE SCALE GENOMIC DNA]</scope>
    <source>
        <strain evidence="10">ATCC MYA-4622 / CBS 123669 / FGSC 9596 / NRRL 45880 / 77-13-4</strain>
    </source>
</reference>
<evidence type="ECO:0000313" key="10">
    <source>
        <dbReference type="Proteomes" id="UP000005206"/>
    </source>
</evidence>
<dbReference type="InterPro" id="IPR051615">
    <property type="entry name" value="Transcr_Regulatory_Elem"/>
</dbReference>
<dbReference type="Proteomes" id="UP000005206">
    <property type="component" value="Chromosome 13"/>
</dbReference>
<feature type="domain" description="Xylanolytic transcriptional activator regulatory" evidence="8">
    <location>
        <begin position="72"/>
        <end position="152"/>
    </location>
</feature>
<dbReference type="OrthoDB" id="5235791at2759"/>
<keyword evidence="10" id="KW-1185">Reference proteome</keyword>
<evidence type="ECO:0000313" key="9">
    <source>
        <dbReference type="EMBL" id="EEU34528.1"/>
    </source>
</evidence>
<organism evidence="9 10">
    <name type="scientific">Fusarium vanettenii (strain ATCC MYA-4622 / CBS 123669 / FGSC 9596 / NRRL 45880 / 77-13-4)</name>
    <name type="common">Fusarium solani subsp. pisi</name>
    <dbReference type="NCBI Taxonomy" id="660122"/>
    <lineage>
        <taxon>Eukaryota</taxon>
        <taxon>Fungi</taxon>
        <taxon>Dikarya</taxon>
        <taxon>Ascomycota</taxon>
        <taxon>Pezizomycotina</taxon>
        <taxon>Sordariomycetes</taxon>
        <taxon>Hypocreomycetidae</taxon>
        <taxon>Hypocreales</taxon>
        <taxon>Nectriaceae</taxon>
        <taxon>Fusarium</taxon>
        <taxon>Fusarium solani species complex</taxon>
        <taxon>Fusarium vanettenii</taxon>
    </lineage>
</organism>
<dbReference type="GO" id="GO:0006351">
    <property type="term" value="P:DNA-templated transcription"/>
    <property type="evidence" value="ECO:0007669"/>
    <property type="project" value="InterPro"/>
</dbReference>
<evidence type="ECO:0000256" key="4">
    <source>
        <dbReference type="ARBA" id="ARBA00023125"/>
    </source>
</evidence>
<dbReference type="SMART" id="SM00906">
    <property type="entry name" value="Fungal_trans"/>
    <property type="match status" value="1"/>
</dbReference>
<keyword evidence="1" id="KW-0479">Metal-binding</keyword>
<keyword evidence="5" id="KW-0804">Transcription</keyword>
<dbReference type="Pfam" id="PF04082">
    <property type="entry name" value="Fungal_trans"/>
    <property type="match status" value="1"/>
</dbReference>
<evidence type="ECO:0000256" key="1">
    <source>
        <dbReference type="ARBA" id="ARBA00022723"/>
    </source>
</evidence>